<evidence type="ECO:0000313" key="1">
    <source>
        <dbReference type="EMBL" id="CAD8223513.1"/>
    </source>
</evidence>
<accession>A0A7R9XSM1</accession>
<gene>
    <name evidence="1" type="ORF">OLUC0939_LOCUS4237</name>
</gene>
<reference evidence="1" key="1">
    <citation type="submission" date="2021-01" db="EMBL/GenBank/DDBJ databases">
        <authorList>
            <person name="Corre E."/>
            <person name="Pelletier E."/>
            <person name="Niang G."/>
            <person name="Scheremetjew M."/>
            <person name="Finn R."/>
            <person name="Kale V."/>
            <person name="Holt S."/>
            <person name="Cochrane G."/>
            <person name="Meng A."/>
            <person name="Brown T."/>
            <person name="Cohen L."/>
        </authorList>
    </citation>
    <scope>NUCLEOTIDE SEQUENCE</scope>
    <source>
        <strain evidence="1">Clade-A-BCC118000</strain>
    </source>
</reference>
<dbReference type="EMBL" id="HBDX01004925">
    <property type="protein sequence ID" value="CAD8223513.1"/>
    <property type="molecule type" value="Transcribed_RNA"/>
</dbReference>
<dbReference type="AlphaFoldDB" id="A0A7R9XSM1"/>
<sequence length="307" mass="34462">MTTLEASSNERRAGAAETISEQLLVEELVSSESEGDNVRSVDIQAIARRVQRANRTLSAETAATISGEQEEKLALAAVHLWRAKMHVRLSNLYSEKAWDSKKFPRKFYLKYRGFGPTHQRSDLVEFRKLYLRCALSSSERAVELAPFSYECVMLKACILCLLISFGGYMRDIYCEKALTSCRRAMSLHRMPQIADNRERAILYNSTQDRTSAQATESSRSDARMASLWNMAIFAAHTVATKRGSWDADTLWADRQNSLGSGTSCELPSGDLPTSSLEELVSWNMWGNNWTGMGENSTLQDVLADCKE</sequence>
<name>A0A7R9XSM1_9CHLO</name>
<organism evidence="1">
    <name type="scientific">Ostreococcus sp. 'lucimarinus'</name>
    <dbReference type="NCBI Taxonomy" id="242159"/>
    <lineage>
        <taxon>Eukaryota</taxon>
        <taxon>Viridiplantae</taxon>
        <taxon>Chlorophyta</taxon>
        <taxon>Mamiellophyceae</taxon>
        <taxon>Mamiellales</taxon>
        <taxon>Bathycoccaceae</taxon>
        <taxon>Ostreococcus</taxon>
    </lineage>
</organism>
<proteinExistence type="predicted"/>
<protein>
    <submittedName>
        <fullName evidence="1">Uncharacterized protein</fullName>
    </submittedName>
</protein>